<reference evidence="1 2" key="1">
    <citation type="submission" date="2024-10" db="EMBL/GenBank/DDBJ databases">
        <authorList>
            <person name="Yibar A."/>
            <person name="Saticioglu I.B."/>
            <person name="Duman M."/>
            <person name="Ajmi N."/>
            <person name="Gurler F."/>
            <person name="Ay H."/>
            <person name="Onuk E."/>
            <person name="Guler S."/>
            <person name="Romalde J.L."/>
        </authorList>
    </citation>
    <scope>NUCLEOTIDE SEQUENCE [LARGE SCALE GENOMIC DNA]</scope>
    <source>
        <strain evidence="1 2">14-MA-B</strain>
    </source>
</reference>
<dbReference type="RefSeq" id="WP_394608743.1">
    <property type="nucleotide sequence ID" value="NZ_JBIHSN010000003.1"/>
</dbReference>
<organism evidence="1 2">
    <name type="scientific">Vibrio rumoiensis</name>
    <dbReference type="NCBI Taxonomy" id="76258"/>
    <lineage>
        <taxon>Bacteria</taxon>
        <taxon>Pseudomonadati</taxon>
        <taxon>Pseudomonadota</taxon>
        <taxon>Gammaproteobacteria</taxon>
        <taxon>Vibrionales</taxon>
        <taxon>Vibrionaceae</taxon>
        <taxon>Vibrio</taxon>
    </lineage>
</organism>
<sequence length="325" mass="36457">MSVPQAFTIPNFEDLFAEFKQAAVDYVAQTDSDKAASLEQAFANESELLSQVMASSMIKHQAMLREQNYWALQMFRKFVTEADMVDLLALQYGLNRQTVKEADDSVFPPVEAEMESNEDLLRRFDLAPYQFHTTGTRQGYKFHALTLDARPYITIESEEAAVTMRFEFPTEQQPVPVKDAAARMLSANTGKVEVAILSRENPDGTASDELLERVSNYLNRDDIAQESDDITVKSVTPKPYTINAVCYTDGDPNNDVSEEDAVAAVQAFVDSEQKLEGRIDRLELGHVIYELGYSRVELTSPAADVVCEWDEAPYCTEVTINVKAE</sequence>
<proteinExistence type="predicted"/>
<comment type="caution">
    <text evidence="1">The sequence shown here is derived from an EMBL/GenBank/DDBJ whole genome shotgun (WGS) entry which is preliminary data.</text>
</comment>
<keyword evidence="2" id="KW-1185">Reference proteome</keyword>
<evidence type="ECO:0000313" key="1">
    <source>
        <dbReference type="EMBL" id="MFH0267228.1"/>
    </source>
</evidence>
<dbReference type="Proteomes" id="UP001607151">
    <property type="component" value="Unassembled WGS sequence"/>
</dbReference>
<dbReference type="EMBL" id="JBIHSN010000003">
    <property type="protein sequence ID" value="MFH0267228.1"/>
    <property type="molecule type" value="Genomic_DNA"/>
</dbReference>
<name>A0ABW7J1E3_9VIBR</name>
<evidence type="ECO:0000313" key="2">
    <source>
        <dbReference type="Proteomes" id="UP001607151"/>
    </source>
</evidence>
<protein>
    <submittedName>
        <fullName evidence="1">Baseplate J/gp47 family protein</fullName>
    </submittedName>
</protein>
<accession>A0ABW7J1E3</accession>
<gene>
    <name evidence="1" type="ORF">ACGRQ9_17420</name>
</gene>